<comment type="caution">
    <text evidence="2">The sequence shown here is derived from an EMBL/GenBank/DDBJ whole genome shotgun (WGS) entry which is preliminary data.</text>
</comment>
<accession>A0ABT9YNP9</accession>
<dbReference type="RefSeq" id="WP_307120849.1">
    <property type="nucleotide sequence ID" value="NZ_JAUSTM010000001.1"/>
</dbReference>
<evidence type="ECO:0000313" key="2">
    <source>
        <dbReference type="EMBL" id="MDQ0221611.1"/>
    </source>
</evidence>
<organism evidence="2 3">
    <name type="scientific">Streptococcus moroccensis</name>
    <dbReference type="NCBI Taxonomy" id="1451356"/>
    <lineage>
        <taxon>Bacteria</taxon>
        <taxon>Bacillati</taxon>
        <taxon>Bacillota</taxon>
        <taxon>Bacilli</taxon>
        <taxon>Lactobacillales</taxon>
        <taxon>Streptococcaceae</taxon>
        <taxon>Streptococcus</taxon>
    </lineage>
</organism>
<evidence type="ECO:0000313" key="3">
    <source>
        <dbReference type="Proteomes" id="UP001223079"/>
    </source>
</evidence>
<name>A0ABT9YNP9_9STRE</name>
<dbReference type="InterPro" id="IPR016181">
    <property type="entry name" value="Acyl_CoA_acyltransferase"/>
</dbReference>
<dbReference type="PROSITE" id="PS51186">
    <property type="entry name" value="GNAT"/>
    <property type="match status" value="1"/>
</dbReference>
<sequence length="143" mass="16352">MWTVKDFDELTTRELHAIYELRVAVFVVEQACAYQEVDQSDLTYLHGMNWRDGALASYFRLIEAEDGVHLGRVIVSPKFRKQGLGRGLLEKALDVTRRLYPGLPLHAQAQAHLQDFYASFGFEPVGDVYLEDGIPHIDMTLRL</sequence>
<dbReference type="Gene3D" id="3.40.630.30">
    <property type="match status" value="1"/>
</dbReference>
<dbReference type="Proteomes" id="UP001223079">
    <property type="component" value="Unassembled WGS sequence"/>
</dbReference>
<reference evidence="2 3" key="1">
    <citation type="submission" date="2023-07" db="EMBL/GenBank/DDBJ databases">
        <title>Genomic Encyclopedia of Type Strains, Phase IV (KMG-IV): sequencing the most valuable type-strain genomes for metagenomic binning, comparative biology and taxonomic classification.</title>
        <authorList>
            <person name="Goeker M."/>
        </authorList>
    </citation>
    <scope>NUCLEOTIDE SEQUENCE [LARGE SCALE GENOMIC DNA]</scope>
    <source>
        <strain evidence="2 3">DSM 105143</strain>
    </source>
</reference>
<dbReference type="SUPFAM" id="SSF55729">
    <property type="entry name" value="Acyl-CoA N-acyltransferases (Nat)"/>
    <property type="match status" value="1"/>
</dbReference>
<protein>
    <submittedName>
        <fullName evidence="2">ElaA protein</fullName>
    </submittedName>
</protein>
<proteinExistence type="predicted"/>
<dbReference type="EMBL" id="JAUSTM010000001">
    <property type="protein sequence ID" value="MDQ0221611.1"/>
    <property type="molecule type" value="Genomic_DNA"/>
</dbReference>
<evidence type="ECO:0000259" key="1">
    <source>
        <dbReference type="PROSITE" id="PS51186"/>
    </source>
</evidence>
<gene>
    <name evidence="2" type="ORF">J2S23_000142</name>
</gene>
<feature type="domain" description="N-acetyltransferase" evidence="1">
    <location>
        <begin position="5"/>
        <end position="143"/>
    </location>
</feature>
<keyword evidence="3" id="KW-1185">Reference proteome</keyword>
<dbReference type="InterPro" id="IPR000182">
    <property type="entry name" value="GNAT_dom"/>
</dbReference>
<dbReference type="Pfam" id="PF13673">
    <property type="entry name" value="Acetyltransf_10"/>
    <property type="match status" value="1"/>
</dbReference>
<dbReference type="CDD" id="cd04301">
    <property type="entry name" value="NAT_SF"/>
    <property type="match status" value="1"/>
</dbReference>